<dbReference type="EMBL" id="VFPA01000001">
    <property type="protein sequence ID" value="TQM14353.1"/>
    <property type="molecule type" value="Genomic_DNA"/>
</dbReference>
<feature type="DNA-binding region" description="H-T-H motif" evidence="4">
    <location>
        <begin position="50"/>
        <end position="69"/>
    </location>
</feature>
<evidence type="ECO:0000259" key="5">
    <source>
        <dbReference type="PROSITE" id="PS50977"/>
    </source>
</evidence>
<dbReference type="RefSeq" id="WP_142048713.1">
    <property type="nucleotide sequence ID" value="NZ_VFPA01000001.1"/>
</dbReference>
<dbReference type="Pfam" id="PF02909">
    <property type="entry name" value="TetR_C_1"/>
    <property type="match status" value="1"/>
</dbReference>
<dbReference type="GO" id="GO:0000976">
    <property type="term" value="F:transcription cis-regulatory region binding"/>
    <property type="evidence" value="ECO:0007669"/>
    <property type="project" value="TreeGrafter"/>
</dbReference>
<name>A0A543DYE1_9PSEU</name>
<accession>A0A543DYE1</accession>
<evidence type="ECO:0000256" key="2">
    <source>
        <dbReference type="ARBA" id="ARBA00023125"/>
    </source>
</evidence>
<reference evidence="6 7" key="1">
    <citation type="submission" date="2019-06" db="EMBL/GenBank/DDBJ databases">
        <title>Sequencing the genomes of 1000 actinobacteria strains.</title>
        <authorList>
            <person name="Klenk H.-P."/>
        </authorList>
    </citation>
    <scope>NUCLEOTIDE SEQUENCE [LARGE SCALE GENOMIC DNA]</scope>
    <source>
        <strain evidence="6 7">DSM 45301</strain>
    </source>
</reference>
<dbReference type="PANTHER" id="PTHR30055">
    <property type="entry name" value="HTH-TYPE TRANSCRIPTIONAL REGULATOR RUTR"/>
    <property type="match status" value="1"/>
</dbReference>
<keyword evidence="2 4" id="KW-0238">DNA-binding</keyword>
<protein>
    <submittedName>
        <fullName evidence="6">TetR family transcriptional regulator</fullName>
    </submittedName>
</protein>
<dbReference type="SUPFAM" id="SSF46689">
    <property type="entry name" value="Homeodomain-like"/>
    <property type="match status" value="1"/>
</dbReference>
<gene>
    <name evidence="6" type="ORF">FB558_1115</name>
</gene>
<dbReference type="Pfam" id="PF00440">
    <property type="entry name" value="TetR_N"/>
    <property type="match status" value="1"/>
</dbReference>
<keyword evidence="7" id="KW-1185">Reference proteome</keyword>
<dbReference type="PANTHER" id="PTHR30055:SF151">
    <property type="entry name" value="TRANSCRIPTIONAL REGULATORY PROTEIN"/>
    <property type="match status" value="1"/>
</dbReference>
<dbReference type="GO" id="GO:0045892">
    <property type="term" value="P:negative regulation of DNA-templated transcription"/>
    <property type="evidence" value="ECO:0007669"/>
    <property type="project" value="InterPro"/>
</dbReference>
<dbReference type="InterPro" id="IPR036271">
    <property type="entry name" value="Tet_transcr_reg_TetR-rel_C_sf"/>
</dbReference>
<dbReference type="PROSITE" id="PS50977">
    <property type="entry name" value="HTH_TETR_2"/>
    <property type="match status" value="1"/>
</dbReference>
<evidence type="ECO:0000256" key="4">
    <source>
        <dbReference type="PROSITE-ProRule" id="PRU00335"/>
    </source>
</evidence>
<proteinExistence type="predicted"/>
<comment type="caution">
    <text evidence="6">The sequence shown here is derived from an EMBL/GenBank/DDBJ whole genome shotgun (WGS) entry which is preliminary data.</text>
</comment>
<organism evidence="6 7">
    <name type="scientific">Pseudonocardia kunmingensis</name>
    <dbReference type="NCBI Taxonomy" id="630975"/>
    <lineage>
        <taxon>Bacteria</taxon>
        <taxon>Bacillati</taxon>
        <taxon>Actinomycetota</taxon>
        <taxon>Actinomycetes</taxon>
        <taxon>Pseudonocardiales</taxon>
        <taxon>Pseudonocardiaceae</taxon>
        <taxon>Pseudonocardia</taxon>
    </lineage>
</organism>
<sequence length="239" mass="25063">MATSEHDRAVALLWGERPPSTRGPRPTLTPDAIARAAIGIADAEGLAGVTMQRVAGALGVTKMALYRYVPGKVELIALMTDTAIGEPPRLEAVDGGWRPRLDGWARRLFDRFWQHPWTLESTVGARAMGPHELGWMEQAIAALDGTGLDGGEALDVAVTLVGHVRSIAQQGAAASGGPPEQAMGATLDALVRGREDRFPALAAALASVAAHGTQDQALDVGLRLILDGADLLVRARSCG</sequence>
<keyword evidence="1" id="KW-0805">Transcription regulation</keyword>
<feature type="domain" description="HTH tetR-type" evidence="5">
    <location>
        <begin position="27"/>
        <end position="87"/>
    </location>
</feature>
<evidence type="ECO:0000256" key="1">
    <source>
        <dbReference type="ARBA" id="ARBA00023015"/>
    </source>
</evidence>
<dbReference type="Proteomes" id="UP000315677">
    <property type="component" value="Unassembled WGS sequence"/>
</dbReference>
<dbReference type="InterPro" id="IPR001647">
    <property type="entry name" value="HTH_TetR"/>
</dbReference>
<dbReference type="InterPro" id="IPR004111">
    <property type="entry name" value="Repressor_TetR_C"/>
</dbReference>
<dbReference type="OrthoDB" id="2570341at2"/>
<evidence type="ECO:0000256" key="3">
    <source>
        <dbReference type="ARBA" id="ARBA00023163"/>
    </source>
</evidence>
<dbReference type="InterPro" id="IPR050109">
    <property type="entry name" value="HTH-type_TetR-like_transc_reg"/>
</dbReference>
<dbReference type="SUPFAM" id="SSF48498">
    <property type="entry name" value="Tetracyclin repressor-like, C-terminal domain"/>
    <property type="match status" value="1"/>
</dbReference>
<evidence type="ECO:0000313" key="6">
    <source>
        <dbReference type="EMBL" id="TQM14353.1"/>
    </source>
</evidence>
<dbReference type="AlphaFoldDB" id="A0A543DYE1"/>
<dbReference type="Gene3D" id="1.10.357.10">
    <property type="entry name" value="Tetracycline Repressor, domain 2"/>
    <property type="match status" value="1"/>
</dbReference>
<evidence type="ECO:0000313" key="7">
    <source>
        <dbReference type="Proteomes" id="UP000315677"/>
    </source>
</evidence>
<dbReference type="InterPro" id="IPR009057">
    <property type="entry name" value="Homeodomain-like_sf"/>
</dbReference>
<keyword evidence="3" id="KW-0804">Transcription</keyword>
<dbReference type="GO" id="GO:0003700">
    <property type="term" value="F:DNA-binding transcription factor activity"/>
    <property type="evidence" value="ECO:0007669"/>
    <property type="project" value="TreeGrafter"/>
</dbReference>